<keyword evidence="1" id="KW-0472">Membrane</keyword>
<reference evidence="3" key="1">
    <citation type="submission" date="2016-11" db="UniProtKB">
        <authorList>
            <consortium name="WormBaseParasite"/>
        </authorList>
    </citation>
    <scope>IDENTIFICATION</scope>
</reference>
<accession>A0A1I7Z6Q2</accession>
<dbReference type="AlphaFoldDB" id="A0A1I7Z6Q2"/>
<evidence type="ECO:0000313" key="3">
    <source>
        <dbReference type="WBParaSite" id="L893_g23469.t1"/>
    </source>
</evidence>
<protein>
    <submittedName>
        <fullName evidence="3">Col_cuticle_N domain-containing protein</fullName>
    </submittedName>
</protein>
<evidence type="ECO:0000256" key="1">
    <source>
        <dbReference type="SAM" id="Phobius"/>
    </source>
</evidence>
<keyword evidence="1" id="KW-0812">Transmembrane</keyword>
<evidence type="ECO:0000313" key="2">
    <source>
        <dbReference type="Proteomes" id="UP000095287"/>
    </source>
</evidence>
<keyword evidence="2" id="KW-1185">Reference proteome</keyword>
<organism evidence="2 3">
    <name type="scientific">Steinernema glaseri</name>
    <dbReference type="NCBI Taxonomy" id="37863"/>
    <lineage>
        <taxon>Eukaryota</taxon>
        <taxon>Metazoa</taxon>
        <taxon>Ecdysozoa</taxon>
        <taxon>Nematoda</taxon>
        <taxon>Chromadorea</taxon>
        <taxon>Rhabditida</taxon>
        <taxon>Tylenchina</taxon>
        <taxon>Panagrolaimomorpha</taxon>
        <taxon>Strongyloidoidea</taxon>
        <taxon>Steinernematidae</taxon>
        <taxon>Steinernema</taxon>
    </lineage>
</organism>
<name>A0A1I7Z6Q2_9BILA</name>
<dbReference type="WBParaSite" id="L893_g23469.t1">
    <property type="protein sequence ID" value="L893_g23469.t1"/>
    <property type="gene ID" value="L893_g23469"/>
</dbReference>
<proteinExistence type="predicted"/>
<keyword evidence="1" id="KW-1133">Transmembrane helix</keyword>
<sequence>MFSLNEIALFVVAVSTFDLGLAEFLPNIGEQLKLLNETRGREYRLPANSFPPFHLALVVTSVAVLLIAVLGAICLYVRALQLSRKNPTIRITISDSKHSQKEYQEVADV</sequence>
<feature type="transmembrane region" description="Helical" evidence="1">
    <location>
        <begin position="53"/>
        <end position="77"/>
    </location>
</feature>
<dbReference type="Proteomes" id="UP000095287">
    <property type="component" value="Unplaced"/>
</dbReference>